<accession>A0A517E0A1</accession>
<dbReference type="AlphaFoldDB" id="A0A517E0A1"/>
<dbReference type="KEGG" id="sted:SPTER_44920"/>
<reference evidence="1 2" key="1">
    <citation type="submission" date="2019-02" db="EMBL/GenBank/DDBJ databases">
        <title>Closed genome of Sporomusa termitida DSM 4440.</title>
        <authorList>
            <person name="Poehlein A."/>
            <person name="Daniel R."/>
        </authorList>
    </citation>
    <scope>NUCLEOTIDE SEQUENCE [LARGE SCALE GENOMIC DNA]</scope>
    <source>
        <strain evidence="1 2">DSM 4440</strain>
    </source>
</reference>
<evidence type="ECO:0000313" key="1">
    <source>
        <dbReference type="EMBL" id="QDR83031.1"/>
    </source>
</evidence>
<protein>
    <submittedName>
        <fullName evidence="1">Uncharacterized protein</fullName>
    </submittedName>
</protein>
<evidence type="ECO:0000313" key="2">
    <source>
        <dbReference type="Proteomes" id="UP000320776"/>
    </source>
</evidence>
<dbReference type="Proteomes" id="UP000320776">
    <property type="component" value="Chromosome"/>
</dbReference>
<gene>
    <name evidence="1" type="ORF">SPTER_44920</name>
</gene>
<sequence>MTEEDRSKGSFISQLCFYQGQAGVNIRTWGGFQFTCGRLMDIDDCLATLTDVAVVLPGSEECFQLNFVTVNLSLLTSFGISDRENCPDCDYC</sequence>
<dbReference type="RefSeq" id="WP_144352351.1">
    <property type="nucleotide sequence ID" value="NZ_CP036259.1"/>
</dbReference>
<name>A0A517E0A1_9FIRM</name>
<proteinExistence type="predicted"/>
<dbReference type="OrthoDB" id="1683914at2"/>
<keyword evidence="2" id="KW-1185">Reference proteome</keyword>
<organism evidence="1 2">
    <name type="scientific">Sporomusa termitida</name>
    <dbReference type="NCBI Taxonomy" id="2377"/>
    <lineage>
        <taxon>Bacteria</taxon>
        <taxon>Bacillati</taxon>
        <taxon>Bacillota</taxon>
        <taxon>Negativicutes</taxon>
        <taxon>Selenomonadales</taxon>
        <taxon>Sporomusaceae</taxon>
        <taxon>Sporomusa</taxon>
    </lineage>
</organism>
<dbReference type="EMBL" id="CP036259">
    <property type="protein sequence ID" value="QDR83031.1"/>
    <property type="molecule type" value="Genomic_DNA"/>
</dbReference>